<dbReference type="EMBL" id="SRKY01000001">
    <property type="protein sequence ID" value="THH38923.1"/>
    <property type="molecule type" value="Genomic_DNA"/>
</dbReference>
<protein>
    <submittedName>
        <fullName evidence="2">C4-dicarboxylate ABC transporter permease</fullName>
    </submittedName>
</protein>
<dbReference type="Proteomes" id="UP000306602">
    <property type="component" value="Unassembled WGS sequence"/>
</dbReference>
<feature type="transmembrane region" description="Helical" evidence="1">
    <location>
        <begin position="17"/>
        <end position="39"/>
    </location>
</feature>
<feature type="transmembrane region" description="Helical" evidence="1">
    <location>
        <begin position="196"/>
        <end position="217"/>
    </location>
</feature>
<proteinExistence type="predicted"/>
<reference evidence="2 3" key="1">
    <citation type="submission" date="2019-04" db="EMBL/GenBank/DDBJ databases">
        <title>Shimia ponticola sp. nov., isolated from seawater.</title>
        <authorList>
            <person name="Kim Y.-O."/>
            <person name="Yoon J.-H."/>
        </authorList>
    </citation>
    <scope>NUCLEOTIDE SEQUENCE [LARGE SCALE GENOMIC DNA]</scope>
    <source>
        <strain evidence="2 3">MYP11</strain>
    </source>
</reference>
<accession>A0A4V3XL01</accession>
<dbReference type="AlphaFoldDB" id="A0A4V3XL01"/>
<evidence type="ECO:0000313" key="3">
    <source>
        <dbReference type="Proteomes" id="UP000306602"/>
    </source>
</evidence>
<feature type="transmembrane region" description="Helical" evidence="1">
    <location>
        <begin position="106"/>
        <end position="126"/>
    </location>
</feature>
<dbReference type="GO" id="GO:0022857">
    <property type="term" value="F:transmembrane transporter activity"/>
    <property type="evidence" value="ECO:0007669"/>
    <property type="project" value="UniProtKB-UniRule"/>
</dbReference>
<organism evidence="2 3">
    <name type="scientific">Aliishimia ponticola</name>
    <dbReference type="NCBI Taxonomy" id="2499833"/>
    <lineage>
        <taxon>Bacteria</taxon>
        <taxon>Pseudomonadati</taxon>
        <taxon>Pseudomonadota</taxon>
        <taxon>Alphaproteobacteria</taxon>
        <taxon>Rhodobacterales</taxon>
        <taxon>Paracoccaceae</taxon>
        <taxon>Aliishimia</taxon>
    </lineage>
</organism>
<keyword evidence="1" id="KW-0472">Membrane</keyword>
<dbReference type="GO" id="GO:0005886">
    <property type="term" value="C:plasma membrane"/>
    <property type="evidence" value="ECO:0007669"/>
    <property type="project" value="UniProtKB-SubCell"/>
</dbReference>
<comment type="caution">
    <text evidence="2">The sequence shown here is derived from an EMBL/GenBank/DDBJ whole genome shotgun (WGS) entry which is preliminary data.</text>
</comment>
<dbReference type="RefSeq" id="WP_136461842.1">
    <property type="nucleotide sequence ID" value="NZ_SRKY01000001.1"/>
</dbReference>
<feature type="transmembrane region" description="Helical" evidence="1">
    <location>
        <begin position="260"/>
        <end position="282"/>
    </location>
</feature>
<sequence>MQDEVTTSFGGQLWGGIMWLLENLVMGIVNIFTALFNAGSWLDWMSWENTTEDKESLMRFVYYGGSAEFFFVVFSLFLLITLVGIWKRNWLWGAVRVLETFANTVGRFFAWAGLLMVLQQIVIVFIQRVFARPDITIGFGIPMQFDISWYAEELKLYNALVVALCVTYTFVQGGHVRVDLVYSAVKFRTKRVIDMVGALIFMMPVAVLTWMYSWYFLWRHLIVPKPSASDQLDRLVMKARALRWNVETIGFSPNGFTAYFLFKILLVVFCGIVFLQAAAFFWRCYLEFVEGEESEGKHLDKDSLGEGEEAFEGTH</sequence>
<keyword evidence="1" id="KW-0812">Transmembrane</keyword>
<evidence type="ECO:0000313" key="2">
    <source>
        <dbReference type="EMBL" id="THH38923.1"/>
    </source>
</evidence>
<dbReference type="OrthoDB" id="9794346at2"/>
<keyword evidence="3" id="KW-1185">Reference proteome</keyword>
<feature type="transmembrane region" description="Helical" evidence="1">
    <location>
        <begin position="60"/>
        <end position="86"/>
    </location>
</feature>
<name>A0A4V3XL01_9RHOB</name>
<gene>
    <name evidence="2" type="ORF">E4Z66_05035</name>
</gene>
<keyword evidence="1" id="KW-1133">Transmembrane helix</keyword>
<evidence type="ECO:0000256" key="1">
    <source>
        <dbReference type="SAM" id="Phobius"/>
    </source>
</evidence>